<dbReference type="CDD" id="cd06981">
    <property type="entry name" value="cupin_reut_a1446"/>
    <property type="match status" value="1"/>
</dbReference>
<comment type="caution">
    <text evidence="2">The sequence shown here is derived from an EMBL/GenBank/DDBJ whole genome shotgun (WGS) entry which is preliminary data.</text>
</comment>
<dbReference type="InterPro" id="IPR014710">
    <property type="entry name" value="RmlC-like_jellyroll"/>
</dbReference>
<sequence>MSTLPERAFGNLFVGIDHEAKEERFDRLVERRGVVIERIVSTGQVSPEGFWYDDPRDEWVLLLSGGAALQFEEDGPARRQLLPGDFVHIPARCRHRVAWTDDTVPTVWLTVYFPADAGTA</sequence>
<name>A0A3N6MV43_9BURK</name>
<accession>A0A3N6MV43</accession>
<dbReference type="Gene3D" id="2.60.120.10">
    <property type="entry name" value="Jelly Rolls"/>
    <property type="match status" value="1"/>
</dbReference>
<keyword evidence="3" id="KW-1185">Reference proteome</keyword>
<organism evidence="2 3">
    <name type="scientific">Paraburkholderia dinghuensis</name>
    <dbReference type="NCBI Taxonomy" id="2305225"/>
    <lineage>
        <taxon>Bacteria</taxon>
        <taxon>Pseudomonadati</taxon>
        <taxon>Pseudomonadota</taxon>
        <taxon>Betaproteobacteria</taxon>
        <taxon>Burkholderiales</taxon>
        <taxon>Burkholderiaceae</taxon>
        <taxon>Paraburkholderia</taxon>
    </lineage>
</organism>
<dbReference type="InterPro" id="IPR011051">
    <property type="entry name" value="RmlC_Cupin_sf"/>
</dbReference>
<protein>
    <submittedName>
        <fullName evidence="2">Cupin domain-containing protein</fullName>
    </submittedName>
</protein>
<dbReference type="OrthoDB" id="9798585at2"/>
<evidence type="ECO:0000313" key="3">
    <source>
        <dbReference type="Proteomes" id="UP000272778"/>
    </source>
</evidence>
<dbReference type="EMBL" id="RQIS01000004">
    <property type="protein sequence ID" value="RQH07768.1"/>
    <property type="molecule type" value="Genomic_DNA"/>
</dbReference>
<dbReference type="SUPFAM" id="SSF51182">
    <property type="entry name" value="RmlC-like cupins"/>
    <property type="match status" value="1"/>
</dbReference>
<evidence type="ECO:0000313" key="2">
    <source>
        <dbReference type="EMBL" id="RQH07768.1"/>
    </source>
</evidence>
<feature type="domain" description="Cupin type-2" evidence="1">
    <location>
        <begin position="52"/>
        <end position="112"/>
    </location>
</feature>
<dbReference type="RefSeq" id="WP_124150246.1">
    <property type="nucleotide sequence ID" value="NZ_RQIS01000004.1"/>
</dbReference>
<gene>
    <name evidence="2" type="ORF">D1Y85_06545</name>
</gene>
<dbReference type="Proteomes" id="UP000272778">
    <property type="component" value="Unassembled WGS sequence"/>
</dbReference>
<proteinExistence type="predicted"/>
<dbReference type="AlphaFoldDB" id="A0A3N6MV43"/>
<evidence type="ECO:0000259" key="1">
    <source>
        <dbReference type="Pfam" id="PF07883"/>
    </source>
</evidence>
<dbReference type="Pfam" id="PF07883">
    <property type="entry name" value="Cupin_2"/>
    <property type="match status" value="1"/>
</dbReference>
<reference evidence="2 3" key="1">
    <citation type="submission" date="2018-11" db="EMBL/GenBank/DDBJ databases">
        <title>Paraburkholderia sp. DHOA04, isolated from soil.</title>
        <authorList>
            <person name="Gao Z.-H."/>
            <person name="Qiu L.-H."/>
            <person name="Fu J.-C."/>
        </authorList>
    </citation>
    <scope>NUCLEOTIDE SEQUENCE [LARGE SCALE GENOMIC DNA]</scope>
    <source>
        <strain evidence="2 3">DHOA04</strain>
    </source>
</reference>
<dbReference type="InterPro" id="IPR013096">
    <property type="entry name" value="Cupin_2"/>
</dbReference>